<dbReference type="STRING" id="4795.A0A225VE43"/>
<evidence type="ECO:0000313" key="1">
    <source>
        <dbReference type="EMBL" id="OWZ03582.1"/>
    </source>
</evidence>
<name>A0A225VE43_9STRA</name>
<comment type="caution">
    <text evidence="1">The sequence shown here is derived from an EMBL/GenBank/DDBJ whole genome shotgun (WGS) entry which is preliminary data.</text>
</comment>
<protein>
    <submittedName>
        <fullName evidence="1">Retrotransposon nucleocapsid protein</fullName>
    </submittedName>
</protein>
<dbReference type="EMBL" id="NBNE01005436">
    <property type="protein sequence ID" value="OWZ03582.1"/>
    <property type="molecule type" value="Genomic_DNA"/>
</dbReference>
<dbReference type="Gene3D" id="3.30.420.10">
    <property type="entry name" value="Ribonuclease H-like superfamily/Ribonuclease H"/>
    <property type="match status" value="1"/>
</dbReference>
<proteinExistence type="predicted"/>
<gene>
    <name evidence="1" type="ORF">PHMEG_00024663</name>
</gene>
<dbReference type="PANTHER" id="PTHR45835:SF99">
    <property type="entry name" value="CHROMO DOMAIN-CONTAINING PROTEIN-RELATED"/>
    <property type="match status" value="1"/>
</dbReference>
<dbReference type="GO" id="GO:0003676">
    <property type="term" value="F:nucleic acid binding"/>
    <property type="evidence" value="ECO:0007669"/>
    <property type="project" value="InterPro"/>
</dbReference>
<dbReference type="InterPro" id="IPR012337">
    <property type="entry name" value="RNaseH-like_sf"/>
</dbReference>
<keyword evidence="2" id="KW-1185">Reference proteome</keyword>
<accession>A0A225VE43</accession>
<reference evidence="2" key="1">
    <citation type="submission" date="2017-03" db="EMBL/GenBank/DDBJ databases">
        <title>Phytopthora megakarya and P. palmivora, two closely related causual agents of cacao black pod achieved similar genome size and gene model numbers by different mechanisms.</title>
        <authorList>
            <person name="Ali S."/>
            <person name="Shao J."/>
            <person name="Larry D.J."/>
            <person name="Kronmiller B."/>
            <person name="Shen D."/>
            <person name="Strem M.D."/>
            <person name="Melnick R.L."/>
            <person name="Guiltinan M.J."/>
            <person name="Tyler B.M."/>
            <person name="Meinhardt L.W."/>
            <person name="Bailey B.A."/>
        </authorList>
    </citation>
    <scope>NUCLEOTIDE SEQUENCE [LARGE SCALE GENOMIC DNA]</scope>
    <source>
        <strain evidence="2">zdho120</strain>
    </source>
</reference>
<dbReference type="Proteomes" id="UP000198211">
    <property type="component" value="Unassembled WGS sequence"/>
</dbReference>
<dbReference type="InterPro" id="IPR036397">
    <property type="entry name" value="RNaseH_sf"/>
</dbReference>
<evidence type="ECO:0000313" key="2">
    <source>
        <dbReference type="Proteomes" id="UP000198211"/>
    </source>
</evidence>
<organism evidence="1 2">
    <name type="scientific">Phytophthora megakarya</name>
    <dbReference type="NCBI Taxonomy" id="4795"/>
    <lineage>
        <taxon>Eukaryota</taxon>
        <taxon>Sar</taxon>
        <taxon>Stramenopiles</taxon>
        <taxon>Oomycota</taxon>
        <taxon>Peronosporomycetes</taxon>
        <taxon>Peronosporales</taxon>
        <taxon>Peronosporaceae</taxon>
        <taxon>Phytophthora</taxon>
    </lineage>
</organism>
<sequence length="190" mass="21843">MALPETKVGYDAVMVVIDRLTKQSHFLPTTTIATALETATLYRDRVFSRHGLHEELLSDRDSRFTSAYTPEINYSIPATGKWCQTIENYLWALSNINSDDWDELLALAEFAYNSRYQAFIAVSPFETDLGYFPITPATLKTLEQSSDKAVRNLWNDRGICWQRQDEQFKPLKIERAISMTRTGLYNSLNL</sequence>
<dbReference type="AlphaFoldDB" id="A0A225VE43"/>
<dbReference type="SUPFAM" id="SSF53098">
    <property type="entry name" value="Ribonuclease H-like"/>
    <property type="match status" value="1"/>
</dbReference>
<dbReference type="PANTHER" id="PTHR45835">
    <property type="entry name" value="YALI0A06105P"/>
    <property type="match status" value="1"/>
</dbReference>